<feature type="compositionally biased region" description="Low complexity" evidence="1">
    <location>
        <begin position="38"/>
        <end position="51"/>
    </location>
</feature>
<reference evidence="2 3" key="1">
    <citation type="journal article" date="2015" name="Fungal Genet. Biol.">
        <title>Evolution of novel wood decay mechanisms in Agaricales revealed by the genome sequences of Fistulina hepatica and Cylindrobasidium torrendii.</title>
        <authorList>
            <person name="Floudas D."/>
            <person name="Held B.W."/>
            <person name="Riley R."/>
            <person name="Nagy L.G."/>
            <person name="Koehler G."/>
            <person name="Ransdell A.S."/>
            <person name="Younus H."/>
            <person name="Chow J."/>
            <person name="Chiniquy J."/>
            <person name="Lipzen A."/>
            <person name="Tritt A."/>
            <person name="Sun H."/>
            <person name="Haridas S."/>
            <person name="LaButti K."/>
            <person name="Ohm R.A."/>
            <person name="Kues U."/>
            <person name="Blanchette R.A."/>
            <person name="Grigoriev I.V."/>
            <person name="Minto R.E."/>
            <person name="Hibbett D.S."/>
        </authorList>
    </citation>
    <scope>NUCLEOTIDE SEQUENCE [LARGE SCALE GENOMIC DNA]</scope>
    <source>
        <strain evidence="2 3">FP15055 ss-10</strain>
    </source>
</reference>
<evidence type="ECO:0000313" key="2">
    <source>
        <dbReference type="EMBL" id="KIY64135.1"/>
    </source>
</evidence>
<feature type="compositionally biased region" description="Pro residues" evidence="1">
    <location>
        <begin position="134"/>
        <end position="151"/>
    </location>
</feature>
<dbReference type="EMBL" id="KN880652">
    <property type="protein sequence ID" value="KIY64135.1"/>
    <property type="molecule type" value="Genomic_DNA"/>
</dbReference>
<gene>
    <name evidence="2" type="ORF">CYLTODRAFT_425495</name>
</gene>
<feature type="compositionally biased region" description="Low complexity" evidence="1">
    <location>
        <begin position="124"/>
        <end position="133"/>
    </location>
</feature>
<dbReference type="AlphaFoldDB" id="A0A0D7B1R0"/>
<keyword evidence="3" id="KW-1185">Reference proteome</keyword>
<organism evidence="2 3">
    <name type="scientific">Cylindrobasidium torrendii FP15055 ss-10</name>
    <dbReference type="NCBI Taxonomy" id="1314674"/>
    <lineage>
        <taxon>Eukaryota</taxon>
        <taxon>Fungi</taxon>
        <taxon>Dikarya</taxon>
        <taxon>Basidiomycota</taxon>
        <taxon>Agaricomycotina</taxon>
        <taxon>Agaricomycetes</taxon>
        <taxon>Agaricomycetidae</taxon>
        <taxon>Agaricales</taxon>
        <taxon>Marasmiineae</taxon>
        <taxon>Physalacriaceae</taxon>
        <taxon>Cylindrobasidium</taxon>
    </lineage>
</organism>
<protein>
    <submittedName>
        <fullName evidence="2">Uncharacterized protein</fullName>
    </submittedName>
</protein>
<evidence type="ECO:0000256" key="1">
    <source>
        <dbReference type="SAM" id="MobiDB-lite"/>
    </source>
</evidence>
<name>A0A0D7B1R0_9AGAR</name>
<sequence length="232" mass="24687">MSSFSHILPSLSQGLREQIAVRGQMERQRRYGSAVGGSVSSDTASIATTATRPGLTRKNSTMSHVAAKANRENWLANCSAEDRDRLLVRGPGTNLTPIRTLPQRSGTLPVRPSLPQSVRPPVRTSSIPTAAAFSPPPAATTPISDYPPLPATPTHSEGSTLVRRPSLPSSPACTKRSSKLSSPTNAPPSLPSPDLVTITEDCSSPSTVEYPSVILGRHYRPRPDEAAPFTSF</sequence>
<feature type="region of interest" description="Disordered" evidence="1">
    <location>
        <begin position="31"/>
        <end position="63"/>
    </location>
</feature>
<accession>A0A0D7B1R0</accession>
<dbReference type="Proteomes" id="UP000054007">
    <property type="component" value="Unassembled WGS sequence"/>
</dbReference>
<feature type="compositionally biased region" description="Polar residues" evidence="1">
    <location>
        <begin position="93"/>
        <end position="106"/>
    </location>
</feature>
<evidence type="ECO:0000313" key="3">
    <source>
        <dbReference type="Proteomes" id="UP000054007"/>
    </source>
</evidence>
<proteinExistence type="predicted"/>
<feature type="compositionally biased region" description="Polar residues" evidence="1">
    <location>
        <begin position="200"/>
        <end position="209"/>
    </location>
</feature>
<feature type="region of interest" description="Disordered" evidence="1">
    <location>
        <begin position="88"/>
        <end position="232"/>
    </location>
</feature>